<reference evidence="1" key="1">
    <citation type="submission" date="2018-06" db="EMBL/GenBank/DDBJ databases">
        <authorList>
            <person name="Zhirakovskaya E."/>
        </authorList>
    </citation>
    <scope>NUCLEOTIDE SEQUENCE</scope>
</reference>
<organism evidence="1">
    <name type="scientific">hydrothermal vent metagenome</name>
    <dbReference type="NCBI Taxonomy" id="652676"/>
    <lineage>
        <taxon>unclassified sequences</taxon>
        <taxon>metagenomes</taxon>
        <taxon>ecological metagenomes</taxon>
    </lineage>
</organism>
<gene>
    <name evidence="1" type="ORF">MNBD_BACTEROID06-1127</name>
</gene>
<sequence length="398" mass="43310">MNKLKLYLLFLVVVGCTSNQINPLGEEYFIKFYGATGDQEGIAVKATPDGGFILGGNSITEFGGLSDYLLIKVDAQGNQEWLMTYDFEGTGGDDRLQDVLVDGDSYIMAGTSSINEVDKIVLLRVGLEGVEQNRFIIQEANTFDYKCTGISLAPSGNLVVVGSLESQVGISTNGNSIFSVHNNDFSEIRITHSGNQGSEITHVKGFEVLAPSTQEKQYLAVGFTETIDEIKIGFYLFNNLLNTINSGDYKNILSSKAIDLAPIENNNFMILGTSEDLSIMVNLFRENDDFRLNSEGKIIQSNKNVFIGNSLALIKGNEFAISGNIKDLASTKVEASVLTANSITGISNWQRLFGTDFNYTSGQTIVLENGSVLFTGTAGFKGQTKVFLIKLKSNGEMK</sequence>
<evidence type="ECO:0008006" key="2">
    <source>
        <dbReference type="Google" id="ProtNLM"/>
    </source>
</evidence>
<dbReference type="PANTHER" id="PTHR42754:SF1">
    <property type="entry name" value="LIPOPROTEIN"/>
    <property type="match status" value="1"/>
</dbReference>
<protein>
    <recommendedName>
        <fullName evidence="2">Lipoprotein</fullName>
    </recommendedName>
</protein>
<dbReference type="PANTHER" id="PTHR42754">
    <property type="entry name" value="ENDOGLUCANASE"/>
    <property type="match status" value="1"/>
</dbReference>
<evidence type="ECO:0000313" key="1">
    <source>
        <dbReference type="EMBL" id="VAW29513.1"/>
    </source>
</evidence>
<dbReference type="AlphaFoldDB" id="A0A3B0UMR6"/>
<accession>A0A3B0UMR6</accession>
<dbReference type="EMBL" id="UOES01000584">
    <property type="protein sequence ID" value="VAW29513.1"/>
    <property type="molecule type" value="Genomic_DNA"/>
</dbReference>
<proteinExistence type="predicted"/>
<dbReference type="PROSITE" id="PS51257">
    <property type="entry name" value="PROKAR_LIPOPROTEIN"/>
    <property type="match status" value="1"/>
</dbReference>
<name>A0A3B0UMR6_9ZZZZ</name>